<evidence type="ECO:0000313" key="1">
    <source>
        <dbReference type="EMBL" id="NEV64909.1"/>
    </source>
</evidence>
<keyword evidence="2" id="KW-1185">Reference proteome</keyword>
<accession>A0A6M0K639</accession>
<dbReference type="Proteomes" id="UP000483379">
    <property type="component" value="Unassembled WGS sequence"/>
</dbReference>
<proteinExistence type="predicted"/>
<sequence length="71" mass="8061">MTLPAKTQTQPMRAPDPILAELWEVKRQLNEAAGYRVAERARMAHEATLQVEARWHESNSGDSAAWQGRVF</sequence>
<evidence type="ECO:0000313" key="2">
    <source>
        <dbReference type="Proteomes" id="UP000483379"/>
    </source>
</evidence>
<dbReference type="RefSeq" id="WP_164456122.1">
    <property type="nucleotide sequence ID" value="NZ_JAAIJQ010000123.1"/>
</dbReference>
<protein>
    <submittedName>
        <fullName evidence="1">Uncharacterized protein</fullName>
    </submittedName>
</protein>
<name>A0A6M0K639_9GAMM</name>
<reference evidence="1 2" key="1">
    <citation type="submission" date="2020-02" db="EMBL/GenBank/DDBJ databases">
        <title>Genome sequences of Thiorhodococcus mannitoliphagus and Thiorhodococcus minor, purple sulfur photosynthetic bacteria in the gammaproteobacterial family, Chromatiaceae.</title>
        <authorList>
            <person name="Aviles F.A."/>
            <person name="Meyer T.E."/>
            <person name="Kyndt J.A."/>
        </authorList>
    </citation>
    <scope>NUCLEOTIDE SEQUENCE [LARGE SCALE GENOMIC DNA]</scope>
    <source>
        <strain evidence="1 2">DSM 11518</strain>
    </source>
</reference>
<gene>
    <name evidence="1" type="ORF">G3446_24095</name>
</gene>
<dbReference type="EMBL" id="JAAIJQ010000123">
    <property type="protein sequence ID" value="NEV64909.1"/>
    <property type="molecule type" value="Genomic_DNA"/>
</dbReference>
<organism evidence="1 2">
    <name type="scientific">Thiorhodococcus minor</name>
    <dbReference type="NCBI Taxonomy" id="57489"/>
    <lineage>
        <taxon>Bacteria</taxon>
        <taxon>Pseudomonadati</taxon>
        <taxon>Pseudomonadota</taxon>
        <taxon>Gammaproteobacteria</taxon>
        <taxon>Chromatiales</taxon>
        <taxon>Chromatiaceae</taxon>
        <taxon>Thiorhodococcus</taxon>
    </lineage>
</organism>
<comment type="caution">
    <text evidence="1">The sequence shown here is derived from an EMBL/GenBank/DDBJ whole genome shotgun (WGS) entry which is preliminary data.</text>
</comment>
<dbReference type="AlphaFoldDB" id="A0A6M0K639"/>